<dbReference type="RefSeq" id="WP_184539153.1">
    <property type="nucleotide sequence ID" value="NZ_JACHMP010000001.1"/>
</dbReference>
<evidence type="ECO:0000256" key="2">
    <source>
        <dbReference type="ARBA" id="ARBA00022670"/>
    </source>
</evidence>
<keyword evidence="2" id="KW-0645">Protease</keyword>
<proteinExistence type="inferred from homology"/>
<evidence type="ECO:0000256" key="5">
    <source>
        <dbReference type="ARBA" id="ARBA00022801"/>
    </source>
</evidence>
<keyword evidence="7" id="KW-0482">Metalloprotease</keyword>
<keyword evidence="5" id="KW-0378">Hydrolase</keyword>
<evidence type="ECO:0000256" key="4">
    <source>
        <dbReference type="ARBA" id="ARBA00022729"/>
    </source>
</evidence>
<keyword evidence="4" id="KW-0732">Signal</keyword>
<dbReference type="EMBL" id="JACHMP010000001">
    <property type="protein sequence ID" value="MBB5819074.1"/>
    <property type="molecule type" value="Genomic_DNA"/>
</dbReference>
<name>A0A7W9MG45_9ACTN</name>
<gene>
    <name evidence="11" type="ORF">F4562_002136</name>
</gene>
<dbReference type="PANTHER" id="PTHR47466:SF1">
    <property type="entry name" value="METALLOPROTEASE MEP1 (AFU_ORTHOLOGUE AFUA_1G07730)-RELATED"/>
    <property type="match status" value="1"/>
</dbReference>
<dbReference type="Proteomes" id="UP000540685">
    <property type="component" value="Unassembled WGS sequence"/>
</dbReference>
<reference evidence="11 12" key="1">
    <citation type="submission" date="2020-08" db="EMBL/GenBank/DDBJ databases">
        <title>Sequencing the genomes of 1000 actinobacteria strains.</title>
        <authorList>
            <person name="Klenk H.-P."/>
        </authorList>
    </citation>
    <scope>NUCLEOTIDE SEQUENCE [LARGE SCALE GENOMIC DNA]</scope>
    <source>
        <strain evidence="11 12">DSM 46887</strain>
    </source>
</reference>
<evidence type="ECO:0000256" key="3">
    <source>
        <dbReference type="ARBA" id="ARBA00022723"/>
    </source>
</evidence>
<dbReference type="GO" id="GO:0046872">
    <property type="term" value="F:metal ion binding"/>
    <property type="evidence" value="ECO:0007669"/>
    <property type="project" value="UniProtKB-KW"/>
</dbReference>
<dbReference type="Pfam" id="PF05572">
    <property type="entry name" value="Peptidase_M43"/>
    <property type="match status" value="1"/>
</dbReference>
<dbReference type="InterPro" id="IPR024079">
    <property type="entry name" value="MetalloPept_cat_dom_sf"/>
</dbReference>
<keyword evidence="12" id="KW-1185">Reference proteome</keyword>
<evidence type="ECO:0000256" key="8">
    <source>
        <dbReference type="ARBA" id="ARBA00023157"/>
    </source>
</evidence>
<dbReference type="Gene3D" id="3.40.390.10">
    <property type="entry name" value="Collagenase (Catalytic Domain)"/>
    <property type="match status" value="1"/>
</dbReference>
<dbReference type="CDD" id="cd04275">
    <property type="entry name" value="ZnMc_pappalysin_like"/>
    <property type="match status" value="1"/>
</dbReference>
<feature type="domain" description="Peptidase M43 pregnancy-associated plasma-A" evidence="10">
    <location>
        <begin position="224"/>
        <end position="308"/>
    </location>
</feature>
<dbReference type="GO" id="GO:0008237">
    <property type="term" value="F:metallopeptidase activity"/>
    <property type="evidence" value="ECO:0007669"/>
    <property type="project" value="UniProtKB-KW"/>
</dbReference>
<evidence type="ECO:0000256" key="7">
    <source>
        <dbReference type="ARBA" id="ARBA00023049"/>
    </source>
</evidence>
<dbReference type="InterPro" id="IPR008754">
    <property type="entry name" value="Peptidase_M43"/>
</dbReference>
<keyword evidence="6" id="KW-0862">Zinc</keyword>
<dbReference type="PANTHER" id="PTHR47466">
    <property type="match status" value="1"/>
</dbReference>
<dbReference type="GO" id="GO:0006508">
    <property type="term" value="P:proteolysis"/>
    <property type="evidence" value="ECO:0007669"/>
    <property type="project" value="UniProtKB-KW"/>
</dbReference>
<accession>A0A7W9MG45</accession>
<evidence type="ECO:0000259" key="10">
    <source>
        <dbReference type="Pfam" id="PF05572"/>
    </source>
</evidence>
<organism evidence="11 12">
    <name type="scientific">Streptosporangium becharense</name>
    <dbReference type="NCBI Taxonomy" id="1816182"/>
    <lineage>
        <taxon>Bacteria</taxon>
        <taxon>Bacillati</taxon>
        <taxon>Actinomycetota</taxon>
        <taxon>Actinomycetes</taxon>
        <taxon>Streptosporangiales</taxon>
        <taxon>Streptosporangiaceae</taxon>
        <taxon>Streptosporangium</taxon>
    </lineage>
</organism>
<keyword evidence="8" id="KW-1015">Disulfide bond</keyword>
<evidence type="ECO:0000313" key="12">
    <source>
        <dbReference type="Proteomes" id="UP000540685"/>
    </source>
</evidence>
<comment type="caution">
    <text evidence="11">The sequence shown here is derived from an EMBL/GenBank/DDBJ whole genome shotgun (WGS) entry which is preliminary data.</text>
</comment>
<keyword evidence="3" id="KW-0479">Metal-binding</keyword>
<comment type="similarity">
    <text evidence="1">Belongs to the peptidase M43B family.</text>
</comment>
<dbReference type="SUPFAM" id="SSF55486">
    <property type="entry name" value="Metalloproteases ('zincins'), catalytic domain"/>
    <property type="match status" value="1"/>
</dbReference>
<evidence type="ECO:0000256" key="9">
    <source>
        <dbReference type="SAM" id="MobiDB-lite"/>
    </source>
</evidence>
<evidence type="ECO:0000256" key="6">
    <source>
        <dbReference type="ARBA" id="ARBA00022833"/>
    </source>
</evidence>
<evidence type="ECO:0000313" key="11">
    <source>
        <dbReference type="EMBL" id="MBB5819074.1"/>
    </source>
</evidence>
<feature type="region of interest" description="Disordered" evidence="9">
    <location>
        <begin position="52"/>
        <end position="74"/>
    </location>
</feature>
<evidence type="ECO:0000256" key="1">
    <source>
        <dbReference type="ARBA" id="ARBA00008721"/>
    </source>
</evidence>
<protein>
    <recommendedName>
        <fullName evidence="10">Peptidase M43 pregnancy-associated plasma-A domain-containing protein</fullName>
    </recommendedName>
</protein>
<dbReference type="AlphaFoldDB" id="A0A7W9MG45"/>
<sequence length="323" mass="34813">MVRRAIAVVSICLFTAGAVPYHPARGSAVPGPPSVVEPSGCARTVLDAASARRAEPPVLDAAPARRAEPHAPPPADAVEMLADLRRRLPSARLPRLPVTVPTWVHVITDGRLGASETAARGQIATLNAAYGGQLGGADTGIRFRLDGMTRTVNATWFRDPITFERSIKRMRKGGAETLNLYIAQLGELVLGYSTYPYRYRDDPRLDGVVIDWRTLPGGALRSFNRGFTGVHEIGHWLGLLHTFERGCAEPGDGIADTPPEAHSTQGCPAAKDTCAGDGPDPFHNFMDYSDDHCMSGFTAGQGVRMQEMWAVYREPKTATTLDG</sequence>